<name>A0A061G3L1_THECC</name>
<protein>
    <submittedName>
        <fullName evidence="1">Uncharacterized protein</fullName>
    </submittedName>
</protein>
<sequence>MASWDSLDLDLIEINAKAIYIILSALGERQENQVHNCGNAKKICDKLDELYGQPLEKKLEKDDLLDESHQVMMKRISNFELQEQTMR</sequence>
<evidence type="ECO:0000313" key="2">
    <source>
        <dbReference type="Proteomes" id="UP000026915"/>
    </source>
</evidence>
<keyword evidence="2" id="KW-1185">Reference proteome</keyword>
<proteinExistence type="predicted"/>
<organism evidence="1 2">
    <name type="scientific">Theobroma cacao</name>
    <name type="common">Cacao</name>
    <name type="synonym">Cocoa</name>
    <dbReference type="NCBI Taxonomy" id="3641"/>
    <lineage>
        <taxon>Eukaryota</taxon>
        <taxon>Viridiplantae</taxon>
        <taxon>Streptophyta</taxon>
        <taxon>Embryophyta</taxon>
        <taxon>Tracheophyta</taxon>
        <taxon>Spermatophyta</taxon>
        <taxon>Magnoliopsida</taxon>
        <taxon>eudicotyledons</taxon>
        <taxon>Gunneridae</taxon>
        <taxon>Pentapetalae</taxon>
        <taxon>rosids</taxon>
        <taxon>malvids</taxon>
        <taxon>Malvales</taxon>
        <taxon>Malvaceae</taxon>
        <taxon>Byttnerioideae</taxon>
        <taxon>Theobroma</taxon>
    </lineage>
</organism>
<dbReference type="HOGENOM" id="CLU_170678_0_0_1"/>
<gene>
    <name evidence="1" type="ORF">TCM_013516</name>
</gene>
<dbReference type="Proteomes" id="UP000026915">
    <property type="component" value="Chromosome 3"/>
</dbReference>
<dbReference type="Gramene" id="EOY21604">
    <property type="protein sequence ID" value="EOY21604"/>
    <property type="gene ID" value="TCM_013516"/>
</dbReference>
<dbReference type="InParanoid" id="A0A061G3L1"/>
<dbReference type="AlphaFoldDB" id="A0A061G3L1"/>
<reference evidence="1 2" key="1">
    <citation type="journal article" date="2013" name="Genome Biol.">
        <title>The genome sequence of the most widely cultivated cacao type and its use to identify candidate genes regulating pod color.</title>
        <authorList>
            <person name="Motamayor J.C."/>
            <person name="Mockaitis K."/>
            <person name="Schmutz J."/>
            <person name="Haiminen N."/>
            <person name="Iii D.L."/>
            <person name="Cornejo O."/>
            <person name="Findley S.D."/>
            <person name="Zheng P."/>
            <person name="Utro F."/>
            <person name="Royaert S."/>
            <person name="Saski C."/>
            <person name="Jenkins J."/>
            <person name="Podicheti R."/>
            <person name="Zhao M."/>
            <person name="Scheffler B.E."/>
            <person name="Stack J.C."/>
            <person name="Feltus F.A."/>
            <person name="Mustiga G.M."/>
            <person name="Amores F."/>
            <person name="Phillips W."/>
            <person name="Marelli J.P."/>
            <person name="May G.D."/>
            <person name="Shapiro H."/>
            <person name="Ma J."/>
            <person name="Bustamante C.D."/>
            <person name="Schnell R.J."/>
            <person name="Main D."/>
            <person name="Gilbert D."/>
            <person name="Parida L."/>
            <person name="Kuhn D.N."/>
        </authorList>
    </citation>
    <scope>NUCLEOTIDE SEQUENCE [LARGE SCALE GENOMIC DNA]</scope>
    <source>
        <strain evidence="2">cv. Matina 1-6</strain>
    </source>
</reference>
<accession>A0A061G3L1</accession>
<evidence type="ECO:0000313" key="1">
    <source>
        <dbReference type="EMBL" id="EOY21604.1"/>
    </source>
</evidence>
<dbReference type="EMBL" id="CM001881">
    <property type="protein sequence ID" value="EOY21604.1"/>
    <property type="molecule type" value="Genomic_DNA"/>
</dbReference>